<dbReference type="PIRSF" id="PIRSF002131">
    <property type="entry name" value="Ribosomal_S11"/>
    <property type="match status" value="1"/>
</dbReference>
<evidence type="ECO:0000256" key="3">
    <source>
        <dbReference type="ARBA" id="ARBA00023274"/>
    </source>
</evidence>
<dbReference type="STRING" id="1817864.A2Z21_08620"/>
<dbReference type="SUPFAM" id="SSF53137">
    <property type="entry name" value="Translational machinery components"/>
    <property type="match status" value="1"/>
</dbReference>
<evidence type="ECO:0000313" key="5">
    <source>
        <dbReference type="EMBL" id="OGF53015.1"/>
    </source>
</evidence>
<keyword evidence="4" id="KW-0699">rRNA-binding</keyword>
<dbReference type="AlphaFoldDB" id="A0A1F5UPF5"/>
<dbReference type="GO" id="GO:0006412">
    <property type="term" value="P:translation"/>
    <property type="evidence" value="ECO:0007669"/>
    <property type="project" value="UniProtKB-UniRule"/>
</dbReference>
<dbReference type="GO" id="GO:0005840">
    <property type="term" value="C:ribosome"/>
    <property type="evidence" value="ECO:0007669"/>
    <property type="project" value="UniProtKB-KW"/>
</dbReference>
<name>A0A1F5UPF5_FRAXR</name>
<evidence type="ECO:0000256" key="2">
    <source>
        <dbReference type="ARBA" id="ARBA00022980"/>
    </source>
</evidence>
<evidence type="ECO:0000256" key="4">
    <source>
        <dbReference type="HAMAP-Rule" id="MF_01310"/>
    </source>
</evidence>
<dbReference type="PANTHER" id="PTHR11759">
    <property type="entry name" value="40S RIBOSOMAL PROTEIN S14/30S RIBOSOMAL PROTEIN S11"/>
    <property type="match status" value="1"/>
</dbReference>
<evidence type="ECO:0000256" key="1">
    <source>
        <dbReference type="ARBA" id="ARBA00006194"/>
    </source>
</evidence>
<dbReference type="Pfam" id="PF00411">
    <property type="entry name" value="Ribosomal_S11"/>
    <property type="match status" value="1"/>
</dbReference>
<dbReference type="Proteomes" id="UP000179157">
    <property type="component" value="Unassembled WGS sequence"/>
</dbReference>
<organism evidence="5 6">
    <name type="scientific">Fraserbacteria sp. (strain RBG_16_55_9)</name>
    <dbReference type="NCBI Taxonomy" id="1817864"/>
    <lineage>
        <taxon>Bacteria</taxon>
        <taxon>Candidatus Fraseribacteriota</taxon>
    </lineage>
</organism>
<dbReference type="GO" id="GO:0003735">
    <property type="term" value="F:structural constituent of ribosome"/>
    <property type="evidence" value="ECO:0007669"/>
    <property type="project" value="InterPro"/>
</dbReference>
<protein>
    <recommendedName>
        <fullName evidence="4">Small ribosomal subunit protein uS11</fullName>
    </recommendedName>
</protein>
<dbReference type="InterPro" id="IPR036967">
    <property type="entry name" value="Ribosomal_uS11_sf"/>
</dbReference>
<proteinExistence type="inferred from homology"/>
<keyword evidence="3 4" id="KW-0687">Ribonucleoprotein</keyword>
<comment type="caution">
    <text evidence="5">The sequence shown here is derived from an EMBL/GenBank/DDBJ whole genome shotgun (WGS) entry which is preliminary data.</text>
</comment>
<gene>
    <name evidence="4" type="primary">rpsK</name>
    <name evidence="5" type="ORF">A2Z21_08620</name>
</gene>
<dbReference type="GO" id="GO:0019843">
    <property type="term" value="F:rRNA binding"/>
    <property type="evidence" value="ECO:0007669"/>
    <property type="project" value="UniProtKB-UniRule"/>
</dbReference>
<dbReference type="EMBL" id="MFGX01000122">
    <property type="protein sequence ID" value="OGF53015.1"/>
    <property type="molecule type" value="Genomic_DNA"/>
</dbReference>
<keyword evidence="4" id="KW-0694">RNA-binding</keyword>
<dbReference type="GO" id="GO:1990904">
    <property type="term" value="C:ribonucleoprotein complex"/>
    <property type="evidence" value="ECO:0007669"/>
    <property type="project" value="UniProtKB-KW"/>
</dbReference>
<keyword evidence="2 4" id="KW-0689">Ribosomal protein</keyword>
<dbReference type="InterPro" id="IPR001971">
    <property type="entry name" value="Ribosomal_uS11"/>
</dbReference>
<dbReference type="Gene3D" id="3.30.420.80">
    <property type="entry name" value="Ribosomal protein S11"/>
    <property type="match status" value="1"/>
</dbReference>
<comment type="function">
    <text evidence="4">Located on the platform of the 30S subunit, it bridges several disparate RNA helices of the 16S rRNA. Forms part of the Shine-Dalgarno cleft in the 70S ribosome.</text>
</comment>
<dbReference type="NCBIfam" id="NF003698">
    <property type="entry name" value="PRK05309.1"/>
    <property type="match status" value="1"/>
</dbReference>
<comment type="subunit">
    <text evidence="4">Part of the 30S ribosomal subunit. Interacts with proteins S7 and S18. Binds to IF-3.</text>
</comment>
<reference evidence="5 6" key="1">
    <citation type="journal article" date="2016" name="Nat. Commun.">
        <title>Thousands of microbial genomes shed light on interconnected biogeochemical processes in an aquifer system.</title>
        <authorList>
            <person name="Anantharaman K."/>
            <person name="Brown C.T."/>
            <person name="Hug L.A."/>
            <person name="Sharon I."/>
            <person name="Castelle C.J."/>
            <person name="Probst A.J."/>
            <person name="Thomas B.C."/>
            <person name="Singh A."/>
            <person name="Wilkins M.J."/>
            <person name="Karaoz U."/>
            <person name="Brodie E.L."/>
            <person name="Williams K.H."/>
            <person name="Hubbard S.S."/>
            <person name="Banfield J.F."/>
        </authorList>
    </citation>
    <scope>NUCLEOTIDE SEQUENCE [LARGE SCALE GENOMIC DNA]</scope>
    <source>
        <strain evidence="6">RBG_16_55_9</strain>
    </source>
</reference>
<comment type="similarity">
    <text evidence="1 4">Belongs to the universal ribosomal protein uS11 family.</text>
</comment>
<accession>A0A1F5UPF5</accession>
<sequence length="115" mass="12570">MAKKLLDRARVHVHSTYNNTIVTLTDVEGKVLAWSSPGMVGFKGSRKGTPFAAQLATERLMERMKEFGIKSVIVTVNGTGSGRNSVVNALKNSPFRVEEVKNITPVSHSHSHSHT</sequence>
<dbReference type="HAMAP" id="MF_01310">
    <property type="entry name" value="Ribosomal_uS11"/>
    <property type="match status" value="1"/>
</dbReference>
<evidence type="ECO:0000313" key="6">
    <source>
        <dbReference type="Proteomes" id="UP000179157"/>
    </source>
</evidence>